<feature type="compositionally biased region" description="Low complexity" evidence="1">
    <location>
        <begin position="260"/>
        <end position="270"/>
    </location>
</feature>
<name>A0A4Z1P0Q5_9PEZI</name>
<feature type="region of interest" description="Disordered" evidence="1">
    <location>
        <begin position="1"/>
        <end position="68"/>
    </location>
</feature>
<accession>A0A4Z1P0Q5</accession>
<gene>
    <name evidence="2" type="ORF">E6O75_ATG05562</name>
</gene>
<evidence type="ECO:0000313" key="3">
    <source>
        <dbReference type="Proteomes" id="UP000298493"/>
    </source>
</evidence>
<dbReference type="Proteomes" id="UP000298493">
    <property type="component" value="Unassembled WGS sequence"/>
</dbReference>
<feature type="region of interest" description="Disordered" evidence="1">
    <location>
        <begin position="176"/>
        <end position="196"/>
    </location>
</feature>
<organism evidence="2 3">
    <name type="scientific">Venturia nashicola</name>
    <dbReference type="NCBI Taxonomy" id="86259"/>
    <lineage>
        <taxon>Eukaryota</taxon>
        <taxon>Fungi</taxon>
        <taxon>Dikarya</taxon>
        <taxon>Ascomycota</taxon>
        <taxon>Pezizomycotina</taxon>
        <taxon>Dothideomycetes</taxon>
        <taxon>Pleosporomycetidae</taxon>
        <taxon>Venturiales</taxon>
        <taxon>Venturiaceae</taxon>
        <taxon>Venturia</taxon>
    </lineage>
</organism>
<keyword evidence="3" id="KW-1185">Reference proteome</keyword>
<dbReference type="EMBL" id="SNSC02000010">
    <property type="protein sequence ID" value="TID20798.1"/>
    <property type="molecule type" value="Genomic_DNA"/>
</dbReference>
<feature type="compositionally biased region" description="Polar residues" evidence="1">
    <location>
        <begin position="27"/>
        <end position="36"/>
    </location>
</feature>
<dbReference type="AlphaFoldDB" id="A0A4Z1P0Q5"/>
<feature type="compositionally biased region" description="Acidic residues" evidence="1">
    <location>
        <begin position="176"/>
        <end position="192"/>
    </location>
</feature>
<feature type="compositionally biased region" description="Basic and acidic residues" evidence="1">
    <location>
        <begin position="382"/>
        <end position="392"/>
    </location>
</feature>
<feature type="compositionally biased region" description="Low complexity" evidence="1">
    <location>
        <begin position="45"/>
        <end position="54"/>
    </location>
</feature>
<feature type="region of interest" description="Disordered" evidence="1">
    <location>
        <begin position="251"/>
        <end position="392"/>
    </location>
</feature>
<evidence type="ECO:0000256" key="1">
    <source>
        <dbReference type="SAM" id="MobiDB-lite"/>
    </source>
</evidence>
<feature type="compositionally biased region" description="Basic and acidic residues" evidence="1">
    <location>
        <begin position="271"/>
        <end position="287"/>
    </location>
</feature>
<reference evidence="2 3" key="1">
    <citation type="submission" date="2019-04" db="EMBL/GenBank/DDBJ databases">
        <title>High contiguity whole genome sequence and gene annotation resource for two Venturia nashicola isolates.</title>
        <authorList>
            <person name="Prokchorchik M."/>
            <person name="Won K."/>
            <person name="Lee Y."/>
            <person name="Choi E.D."/>
            <person name="Segonzac C."/>
            <person name="Sohn K.H."/>
        </authorList>
    </citation>
    <scope>NUCLEOTIDE SEQUENCE [LARGE SCALE GENOMIC DNA]</scope>
    <source>
        <strain evidence="2 3">PRI2</strain>
    </source>
</reference>
<proteinExistence type="predicted"/>
<protein>
    <submittedName>
        <fullName evidence="2">Uncharacterized protein</fullName>
    </submittedName>
</protein>
<sequence>MAQLEQADPRPATRQVQRSVSKDGDAQSAQNATDSHASIVDLTKAASLSSSSLSPPAPQGRDVSSPAPVDDNMCALKLADKNQPFPAHLPMLLTLDQLDSIWGHIRKPIDLANQAPWSRPLHRKEKMAYMFWKFASQESINELLGSFAKEDLVRPRREVKMVMGRLLAYDCVYDSGEESGDDDYEDEEVDTDEWSKVDLGEIMEENGEEEEEVDNVVAGDDEMDVEDGTSSESSSLLAEALKAMQEMVDEDLETMESDTETSSPQISSSSRDLKPTKPNEGPQRELTDSTTLKADNMDLRNILNPDDSLETKSREAMKPNSTSSASDSKPRDLTKEDQKEVATCSAPKLYKSLPGDLTKHPKRKLRIKTPQPSQPPRKKTRPSLEEAKGKVSKELDETWLNTHKPVAPEIKKTRIALRIVGDRGTKSIKYKIKWAQVGDYSFEDSWVDEGDEVVTREMVRVWKSAKTQKGIK</sequence>
<feature type="compositionally biased region" description="Basic and acidic residues" evidence="1">
    <location>
        <begin position="328"/>
        <end position="340"/>
    </location>
</feature>
<comment type="caution">
    <text evidence="2">The sequence shown here is derived from an EMBL/GenBank/DDBJ whole genome shotgun (WGS) entry which is preliminary data.</text>
</comment>
<evidence type="ECO:0000313" key="2">
    <source>
        <dbReference type="EMBL" id="TID20798.1"/>
    </source>
</evidence>